<keyword evidence="2" id="KW-1185">Reference proteome</keyword>
<comment type="caution">
    <text evidence="1">The sequence shown here is derived from an EMBL/GenBank/DDBJ whole genome shotgun (WGS) entry which is preliminary data.</text>
</comment>
<dbReference type="EMBL" id="JAVRRA010010097">
    <property type="protein sequence ID" value="KAK5242961.1"/>
    <property type="molecule type" value="Genomic_DNA"/>
</dbReference>
<reference evidence="1 2" key="1">
    <citation type="submission" date="2023-08" db="EMBL/GenBank/DDBJ databases">
        <title>Black Yeasts Isolated from many extreme environments.</title>
        <authorList>
            <person name="Coleine C."/>
            <person name="Stajich J.E."/>
            <person name="Selbmann L."/>
        </authorList>
    </citation>
    <scope>NUCLEOTIDE SEQUENCE [LARGE SCALE GENOMIC DNA]</scope>
    <source>
        <strain evidence="1 2">CCFEE 536</strain>
    </source>
</reference>
<dbReference type="Gene3D" id="3.20.20.70">
    <property type="entry name" value="Aldolase class I"/>
    <property type="match status" value="1"/>
</dbReference>
<protein>
    <recommendedName>
        <fullName evidence="3">Heat shock protein 70</fullName>
    </recommendedName>
</protein>
<evidence type="ECO:0000313" key="2">
    <source>
        <dbReference type="Proteomes" id="UP001357485"/>
    </source>
</evidence>
<accession>A0ABR0LUN1</accession>
<evidence type="ECO:0008006" key="3">
    <source>
        <dbReference type="Google" id="ProtNLM"/>
    </source>
</evidence>
<proteinExistence type="predicted"/>
<gene>
    <name evidence="1" type="ORF">LTR16_008176</name>
</gene>
<sequence>NPYIENWEENRQAEIKELTAKGTIPVEHDLEKMGDDIDDDTMDNARPFLMGKAAAVVNEKKSAKAIVDEMVSDAVTWLNKGQSCIMSKSKL</sequence>
<name>A0ABR0LUN1_9PEZI</name>
<organism evidence="1 2">
    <name type="scientific">Cryomyces antarcticus</name>
    <dbReference type="NCBI Taxonomy" id="329879"/>
    <lineage>
        <taxon>Eukaryota</taxon>
        <taxon>Fungi</taxon>
        <taxon>Dikarya</taxon>
        <taxon>Ascomycota</taxon>
        <taxon>Pezizomycotina</taxon>
        <taxon>Dothideomycetes</taxon>
        <taxon>Dothideomycetes incertae sedis</taxon>
        <taxon>Cryomyces</taxon>
    </lineage>
</organism>
<feature type="non-terminal residue" evidence="1">
    <location>
        <position position="1"/>
    </location>
</feature>
<dbReference type="Proteomes" id="UP001357485">
    <property type="component" value="Unassembled WGS sequence"/>
</dbReference>
<evidence type="ECO:0000313" key="1">
    <source>
        <dbReference type="EMBL" id="KAK5242961.1"/>
    </source>
</evidence>
<dbReference type="InterPro" id="IPR013785">
    <property type="entry name" value="Aldolase_TIM"/>
</dbReference>